<dbReference type="Proteomes" id="UP000660675">
    <property type="component" value="Unassembled WGS sequence"/>
</dbReference>
<feature type="region of interest" description="Disordered" evidence="1">
    <location>
        <begin position="1"/>
        <end position="71"/>
    </location>
</feature>
<gene>
    <name evidence="2" type="ORF">GCM10015535_36120</name>
</gene>
<keyword evidence="3" id="KW-1185">Reference proteome</keyword>
<accession>A0ABQ2VZU2</accession>
<feature type="compositionally biased region" description="Polar residues" evidence="1">
    <location>
        <begin position="1"/>
        <end position="16"/>
    </location>
</feature>
<evidence type="ECO:0000313" key="3">
    <source>
        <dbReference type="Proteomes" id="UP000660675"/>
    </source>
</evidence>
<name>A0ABQ2VZU2_9ACTN</name>
<protein>
    <submittedName>
        <fullName evidence="2">Uncharacterized protein</fullName>
    </submittedName>
</protein>
<organism evidence="2 3">
    <name type="scientific">Streptomyces gelaticus</name>
    <dbReference type="NCBI Taxonomy" id="285446"/>
    <lineage>
        <taxon>Bacteria</taxon>
        <taxon>Bacillati</taxon>
        <taxon>Actinomycetota</taxon>
        <taxon>Actinomycetes</taxon>
        <taxon>Kitasatosporales</taxon>
        <taxon>Streptomycetaceae</taxon>
        <taxon>Streptomyces</taxon>
    </lineage>
</organism>
<evidence type="ECO:0000313" key="2">
    <source>
        <dbReference type="EMBL" id="GGV87081.1"/>
    </source>
</evidence>
<proteinExistence type="predicted"/>
<reference evidence="3" key="1">
    <citation type="journal article" date="2019" name="Int. J. Syst. Evol. Microbiol.">
        <title>The Global Catalogue of Microorganisms (GCM) 10K type strain sequencing project: providing services to taxonomists for standard genome sequencing and annotation.</title>
        <authorList>
            <consortium name="The Broad Institute Genomics Platform"/>
            <consortium name="The Broad Institute Genome Sequencing Center for Infectious Disease"/>
            <person name="Wu L."/>
            <person name="Ma J."/>
        </authorList>
    </citation>
    <scope>NUCLEOTIDE SEQUENCE [LARGE SCALE GENOMIC DNA]</scope>
    <source>
        <strain evidence="3">JCM 4376</strain>
    </source>
</reference>
<evidence type="ECO:0000256" key="1">
    <source>
        <dbReference type="SAM" id="MobiDB-lite"/>
    </source>
</evidence>
<sequence length="71" mass="7334">MNLSTQFGEASQTPSNGFGKPATPPASESRSQSFLGGVHGSRNGMPAVGVTTPDQEKTPAQLNPLTFDDGE</sequence>
<dbReference type="EMBL" id="BMTF01000011">
    <property type="protein sequence ID" value="GGV87081.1"/>
    <property type="molecule type" value="Genomic_DNA"/>
</dbReference>
<comment type="caution">
    <text evidence="2">The sequence shown here is derived from an EMBL/GenBank/DDBJ whole genome shotgun (WGS) entry which is preliminary data.</text>
</comment>